<proteinExistence type="predicted"/>
<keyword evidence="2" id="KW-1185">Reference proteome</keyword>
<gene>
    <name evidence="1" type="ORF">BTMF_LOCUS15335</name>
</gene>
<dbReference type="EMBL" id="UZAG01022421">
    <property type="protein sequence ID" value="VDO53610.1"/>
    <property type="molecule type" value="Genomic_DNA"/>
</dbReference>
<name>A0A0R3RBE8_9BILA</name>
<reference evidence="3" key="1">
    <citation type="submission" date="2017-02" db="UniProtKB">
        <authorList>
            <consortium name="WormBaseParasite"/>
        </authorList>
    </citation>
    <scope>IDENTIFICATION</scope>
</reference>
<reference evidence="1 2" key="2">
    <citation type="submission" date="2018-11" db="EMBL/GenBank/DDBJ databases">
        <authorList>
            <consortium name="Pathogen Informatics"/>
        </authorList>
    </citation>
    <scope>NUCLEOTIDE SEQUENCE [LARGE SCALE GENOMIC DNA]</scope>
</reference>
<sequence length="94" mass="10616">MLSRKAKSILLLEPISSKLLFTCEMCEIIKDTKQTSAIIITALLIAMIVKADITDTLTSDTIYTNSFGIAFVFCTRTTFHKMSMLIEHFMQFNA</sequence>
<dbReference type="AlphaFoldDB" id="A0A0R3RBE8"/>
<evidence type="ECO:0000313" key="3">
    <source>
        <dbReference type="WBParaSite" id="BTMF_0001736701-mRNA-1"/>
    </source>
</evidence>
<protein>
    <submittedName>
        <fullName evidence="3">Secreted protein</fullName>
    </submittedName>
</protein>
<organism evidence="3">
    <name type="scientific">Brugia timori</name>
    <dbReference type="NCBI Taxonomy" id="42155"/>
    <lineage>
        <taxon>Eukaryota</taxon>
        <taxon>Metazoa</taxon>
        <taxon>Ecdysozoa</taxon>
        <taxon>Nematoda</taxon>
        <taxon>Chromadorea</taxon>
        <taxon>Rhabditida</taxon>
        <taxon>Spirurina</taxon>
        <taxon>Spiruromorpha</taxon>
        <taxon>Filarioidea</taxon>
        <taxon>Onchocercidae</taxon>
        <taxon>Brugia</taxon>
    </lineage>
</organism>
<evidence type="ECO:0000313" key="2">
    <source>
        <dbReference type="Proteomes" id="UP000280834"/>
    </source>
</evidence>
<evidence type="ECO:0000313" key="1">
    <source>
        <dbReference type="EMBL" id="VDO53610.1"/>
    </source>
</evidence>
<accession>A0A0R3RBE8</accession>
<dbReference type="Proteomes" id="UP000280834">
    <property type="component" value="Unassembled WGS sequence"/>
</dbReference>
<dbReference type="WBParaSite" id="BTMF_0001736701-mRNA-1">
    <property type="protein sequence ID" value="BTMF_0001736701-mRNA-1"/>
    <property type="gene ID" value="BTMF_0001736701"/>
</dbReference>